<dbReference type="PROSITE" id="PS51840">
    <property type="entry name" value="C2_NT"/>
    <property type="match status" value="1"/>
</dbReference>
<evidence type="ECO:0000259" key="2">
    <source>
        <dbReference type="PROSITE" id="PS51840"/>
    </source>
</evidence>
<dbReference type="InterPro" id="IPR050540">
    <property type="entry name" value="F-actin_Monoox_Mical"/>
</dbReference>
<feature type="compositionally biased region" description="Low complexity" evidence="1">
    <location>
        <begin position="493"/>
        <end position="523"/>
    </location>
</feature>
<dbReference type="OrthoDB" id="5972258at2759"/>
<feature type="compositionally biased region" description="Basic and acidic residues" evidence="1">
    <location>
        <begin position="710"/>
        <end position="747"/>
    </location>
</feature>
<gene>
    <name evidence="3" type="ORF">OJAV_G00142480</name>
</gene>
<dbReference type="EMBL" id="CM012450">
    <property type="protein sequence ID" value="RVE64050.1"/>
    <property type="molecule type" value="Genomic_DNA"/>
</dbReference>
<feature type="compositionally biased region" description="Polar residues" evidence="1">
    <location>
        <begin position="759"/>
        <end position="768"/>
    </location>
</feature>
<dbReference type="InterPro" id="IPR019448">
    <property type="entry name" value="NT-C2"/>
</dbReference>
<feature type="compositionally biased region" description="Polar residues" evidence="1">
    <location>
        <begin position="811"/>
        <end position="820"/>
    </location>
</feature>
<accession>A0A3S2MBS0</accession>
<feature type="compositionally biased region" description="Basic and acidic residues" evidence="1">
    <location>
        <begin position="1136"/>
        <end position="1194"/>
    </location>
</feature>
<feature type="region of interest" description="Disordered" evidence="1">
    <location>
        <begin position="1072"/>
        <end position="1231"/>
    </location>
</feature>
<feature type="compositionally biased region" description="Polar residues" evidence="1">
    <location>
        <begin position="415"/>
        <end position="438"/>
    </location>
</feature>
<feature type="compositionally biased region" description="Polar residues" evidence="1">
    <location>
        <begin position="386"/>
        <end position="407"/>
    </location>
</feature>
<feature type="compositionally biased region" description="Basic and acidic residues" evidence="1">
    <location>
        <begin position="991"/>
        <end position="1002"/>
    </location>
</feature>
<evidence type="ECO:0000313" key="4">
    <source>
        <dbReference type="Proteomes" id="UP000283210"/>
    </source>
</evidence>
<feature type="compositionally biased region" description="Pro residues" evidence="1">
    <location>
        <begin position="906"/>
        <end position="918"/>
    </location>
</feature>
<proteinExistence type="predicted"/>
<name>A0A3S2MBS0_ORYJA</name>
<dbReference type="Pfam" id="PF10358">
    <property type="entry name" value="NT-C2"/>
    <property type="match status" value="1"/>
</dbReference>
<protein>
    <recommendedName>
        <fullName evidence="2">C2 NT-type domain-containing protein</fullName>
    </recommendedName>
</protein>
<sequence>MASVWKRLQRVGKKASKFQFVASYQELVLECTKKWQPDKLRVVWTRRNRRMCSKLHSWQPGIKNPYRGMVVWPVPENIDISVTLFKEANAEEFEDKEWTFVIEGENKGHRKVLASADINLKRFASPTPTQTDLTLNLKPLSVKVVEATLKLSLSCVFVREGKATDEDMQSLASLMSVKPTDIGNLDDFNESDEEEDRKSVTATIVPHTLTRPNRPAPPPPDQRHSAGASITASVHSRPPLPIAPRPSPRRSRHPLAAGPVQSDTQPSPGPSPQPSPRSKHKKPSIPAPPEASAVADSPASSQTAVDKPSAPPGVHRPPDHLIPASTSPPSSVVSTYYREPPKSTSNFPSDSPKSLLQTTSSQMPHVAVSTHKSISTPSHLPIPKHPSSQKPAVSSAQPSLTWVISQPPSLPRIFQSGSTKAPASHQRSPTDVQTSADSASLLGHVFKPQVVKPVARPTSPSPLSAEASPLPSAPPLGLWLDSAPSGGEVAPVPLLSSPDLDSLCDPETPVSSAGLSLSASSLSKPGLISSLRTVTPPSAPPAQTGPAFSLPRVDEETATSPQKNHTAEKSRISDPPVLDLKTGKEKSKGKISPALSRSELIIAPPPPWPFSSTSELSSTSVVAAFITPKQPRAEGKTDLKMSASNPFRSDLTEAEFGANEPLSWGQKSGGFSMEEENSIKRCPPCLEQKTCEKTDGEKPSVTEQVAMVTVRDKQEEEERRKLEEKQEKQEDQLCRKEFNQSDEDKMRRAAPFLLKLSHAPSNEKTQLSAPHYPLLAESGITAEQPPAQTPDRQMSGPSTVKPSSAPDECLSSPSPSQSNIDKPEMKIGLAAQIKAVTVEVLTPLTPPQTPSEAEVPLWKMLEQRNNETVSAKESAKPLCRGLHKEAEVDTHEREQLQTMKDSVPQVPQPSSPSPPGEPGEPTQPSGEQTALELESDLQEAKEPQQEEVNDPADKLAESLVISEEPACEAEQQLWAAVEETTAETGGLESTESPKQEQKKEEGIVGGAQTCAHTEEDVSAAEQQEVSSPGFMSAVVGVLYRGYETVASLLHTSKADQLQASPEQELLLTDNEDQPCLYGDDEPVCAADVGMSPPTVPPETTEQMLSEEERSETHLSTQPQGTSGLTFVESLRQAAIEQEKNREQVEDNTDEGKTGMKENHKEESEEEERNKEETFRTDDEERKEKMETNEAKIQTEEEENQKEEEKGKRTALEAEMNSEERRKSPSKLPKVSQCFQTDEIAFDELMQSRNEPLSSVTPHLSLAGPEARTQRPAQRAGSRPKDGSIPVWLREDEEEQVEYERGQEDLGSVWLAELYMDVGAGE</sequence>
<feature type="region of interest" description="Disordered" evidence="1">
    <location>
        <begin position="866"/>
        <end position="1026"/>
    </location>
</feature>
<organism evidence="3 4">
    <name type="scientific">Oryzias javanicus</name>
    <name type="common">Javanese ricefish</name>
    <name type="synonym">Aplocheilus javanicus</name>
    <dbReference type="NCBI Taxonomy" id="123683"/>
    <lineage>
        <taxon>Eukaryota</taxon>
        <taxon>Metazoa</taxon>
        <taxon>Chordata</taxon>
        <taxon>Craniata</taxon>
        <taxon>Vertebrata</taxon>
        <taxon>Euteleostomi</taxon>
        <taxon>Actinopterygii</taxon>
        <taxon>Neopterygii</taxon>
        <taxon>Teleostei</taxon>
        <taxon>Neoteleostei</taxon>
        <taxon>Acanthomorphata</taxon>
        <taxon>Ovalentaria</taxon>
        <taxon>Atherinomorphae</taxon>
        <taxon>Beloniformes</taxon>
        <taxon>Adrianichthyidae</taxon>
        <taxon>Oryziinae</taxon>
        <taxon>Oryzias</taxon>
    </lineage>
</organism>
<dbReference type="PANTHER" id="PTHR23167">
    <property type="entry name" value="CALPONIN HOMOLOGY DOMAIN-CONTAINING PROTEIN DDB_G0272472-RELATED"/>
    <property type="match status" value="1"/>
</dbReference>
<feature type="compositionally biased region" description="Basic and acidic residues" evidence="1">
    <location>
        <begin position="1202"/>
        <end position="1222"/>
    </location>
</feature>
<keyword evidence="4" id="KW-1185">Reference proteome</keyword>
<feature type="region of interest" description="Disordered" evidence="1">
    <location>
        <begin position="179"/>
        <end position="440"/>
    </location>
</feature>
<reference evidence="3 4" key="1">
    <citation type="submission" date="2018-11" db="EMBL/GenBank/DDBJ databases">
        <authorList>
            <person name="Lopez-Roques C."/>
            <person name="Donnadieu C."/>
            <person name="Bouchez O."/>
            <person name="Klopp C."/>
            <person name="Cabau C."/>
            <person name="Zahm M."/>
        </authorList>
    </citation>
    <scope>NUCLEOTIDE SEQUENCE [LARGE SCALE GENOMIC DNA]</scope>
    <source>
        <strain evidence="3">RS831</strain>
        <tissue evidence="3">Whole body</tissue>
    </source>
</reference>
<feature type="compositionally biased region" description="Polar residues" evidence="1">
    <location>
        <begin position="790"/>
        <end position="802"/>
    </location>
</feature>
<dbReference type="Proteomes" id="UP000283210">
    <property type="component" value="Chromosome 14"/>
</dbReference>
<evidence type="ECO:0000313" key="3">
    <source>
        <dbReference type="EMBL" id="RVE64050.1"/>
    </source>
</evidence>
<evidence type="ECO:0000256" key="1">
    <source>
        <dbReference type="SAM" id="MobiDB-lite"/>
    </source>
</evidence>
<feature type="compositionally biased region" description="Low complexity" evidence="1">
    <location>
        <begin position="325"/>
        <end position="337"/>
    </location>
</feature>
<feature type="compositionally biased region" description="Basic and acidic residues" evidence="1">
    <location>
        <begin position="882"/>
        <end position="895"/>
    </location>
</feature>
<feature type="region of interest" description="Disordered" evidence="1">
    <location>
        <begin position="1250"/>
        <end position="1286"/>
    </location>
</feature>
<reference evidence="3 4" key="2">
    <citation type="submission" date="2019-01" db="EMBL/GenBank/DDBJ databases">
        <title>A chromosome length genome reference of the Java medaka (oryzias javanicus).</title>
        <authorList>
            <person name="Herpin A."/>
            <person name="Takehana Y."/>
            <person name="Naruse K."/>
            <person name="Ansai S."/>
            <person name="Kawaguchi M."/>
        </authorList>
    </citation>
    <scope>NUCLEOTIDE SEQUENCE [LARGE SCALE GENOMIC DNA]</scope>
    <source>
        <strain evidence="3">RS831</strain>
        <tissue evidence="3">Whole body</tissue>
    </source>
</reference>
<dbReference type="PANTHER" id="PTHR23167:SF42">
    <property type="entry name" value="EH DOMAIN-BINDING PROTEIN 1-LIKE PROTEIN 1"/>
    <property type="match status" value="1"/>
</dbReference>
<feature type="compositionally biased region" description="Polar residues" evidence="1">
    <location>
        <begin position="1113"/>
        <end position="1124"/>
    </location>
</feature>
<feature type="compositionally biased region" description="Low complexity" evidence="1">
    <location>
        <begin position="254"/>
        <end position="266"/>
    </location>
</feature>
<feature type="domain" description="C2 NT-type" evidence="2">
    <location>
        <begin position="8"/>
        <end position="157"/>
    </location>
</feature>
<feature type="compositionally biased region" description="Polar residues" evidence="1">
    <location>
        <begin position="342"/>
        <end position="363"/>
    </location>
</feature>
<feature type="compositionally biased region" description="Low complexity" evidence="1">
    <location>
        <begin position="461"/>
        <end position="470"/>
    </location>
</feature>
<feature type="region of interest" description="Disordered" evidence="1">
    <location>
        <begin position="452"/>
        <end position="592"/>
    </location>
</feature>
<feature type="region of interest" description="Disordered" evidence="1">
    <location>
        <begin position="632"/>
        <end position="825"/>
    </location>
</feature>
<feature type="compositionally biased region" description="Basic and acidic residues" evidence="1">
    <location>
        <begin position="689"/>
        <end position="700"/>
    </location>
</feature>